<comment type="similarity">
    <text evidence="2">Belongs to the NOP5/NOP56 family.</text>
</comment>
<dbReference type="InterPro" id="IPR042239">
    <property type="entry name" value="Nop_C"/>
</dbReference>
<dbReference type="InterPro" id="IPR045056">
    <property type="entry name" value="Nop56/Nop58"/>
</dbReference>
<dbReference type="Gene3D" id="1.10.246.90">
    <property type="entry name" value="Nop domain"/>
    <property type="match status" value="1"/>
</dbReference>
<gene>
    <name evidence="6" type="ORF">TPC1_13943</name>
</gene>
<dbReference type="InterPro" id="IPR002687">
    <property type="entry name" value="Nop_dom"/>
</dbReference>
<dbReference type="PROSITE" id="PS51358">
    <property type="entry name" value="NOP"/>
    <property type="match status" value="1"/>
</dbReference>
<protein>
    <submittedName>
        <fullName evidence="6">Nucleolar protein NOP5</fullName>
    </submittedName>
</protein>
<dbReference type="GO" id="GO:0042254">
    <property type="term" value="P:ribosome biogenesis"/>
    <property type="evidence" value="ECO:0007669"/>
    <property type="project" value="UniProtKB-KW"/>
</dbReference>
<evidence type="ECO:0000259" key="5">
    <source>
        <dbReference type="PROSITE" id="PS51358"/>
    </source>
</evidence>
<dbReference type="PANTHER" id="PTHR10894">
    <property type="entry name" value="NUCLEOLAR PROTEIN 5 NUCLEOLAR PROTEIN NOP5 NOP58"/>
    <property type="match status" value="1"/>
</dbReference>
<evidence type="ECO:0000313" key="6">
    <source>
        <dbReference type="EMBL" id="JAP93683.1"/>
    </source>
</evidence>
<dbReference type="PANTHER" id="PTHR10894:SF1">
    <property type="entry name" value="NUCLEOLAR PROTEIN 58"/>
    <property type="match status" value="1"/>
</dbReference>
<evidence type="ECO:0000256" key="1">
    <source>
        <dbReference type="ARBA" id="ARBA00004604"/>
    </source>
</evidence>
<evidence type="ECO:0000256" key="3">
    <source>
        <dbReference type="ARBA" id="ARBA00022517"/>
    </source>
</evidence>
<accession>A0A146KA22</accession>
<dbReference type="EMBL" id="GDID01002923">
    <property type="protein sequence ID" value="JAP93683.1"/>
    <property type="molecule type" value="Transcribed_RNA"/>
</dbReference>
<feature type="domain" description="Nop" evidence="5">
    <location>
        <begin position="256"/>
        <end position="375"/>
    </location>
</feature>
<keyword evidence="4" id="KW-0539">Nucleus</keyword>
<dbReference type="GO" id="GO:0031428">
    <property type="term" value="C:box C/D methylation guide snoRNP complex"/>
    <property type="evidence" value="ECO:0007669"/>
    <property type="project" value="InterPro"/>
</dbReference>
<dbReference type="InterPro" id="IPR012976">
    <property type="entry name" value="NOSIC"/>
</dbReference>
<dbReference type="InterPro" id="IPR036070">
    <property type="entry name" value="Nop_dom_sf"/>
</dbReference>
<dbReference type="Gene3D" id="1.10.287.4070">
    <property type="match status" value="1"/>
</dbReference>
<sequence>MLLYPIQKLHFILMYYLHEAANGLSLFKVKHDKAKLVKQFEFERPDQALIHLNAQKTPALNKLMKDFQEIPDAKMIVSCKEIYKLVKKQFNYKPIVDEDQSIQLEKQIRDLLPSSNQMYLSHQYSRLQLQINSESVDLLIVESTNLLLQLDKEINLYRTKLFEWCCWSFPELYKVNPEKFVEINAIIGGSCKFLQDIPFLTIQEQIDIEKTASTSTGSELTDDEVCRIKSLANLILTLQSEKQKLESYITNRMTRLSPQLCQLIDSLTAAKLLTRAHSLKQLCKMPASSLQILGAELTLFNALAENGKTPKFGFIYKMGMTGGDARRLACNVAKAVRCDYFGGKLEDQNIKSGVKAEKDVGQQIKEQIDEVVFFE</sequence>
<keyword evidence="3" id="KW-0690">Ribosome biogenesis</keyword>
<evidence type="ECO:0000256" key="4">
    <source>
        <dbReference type="ARBA" id="ARBA00023242"/>
    </source>
</evidence>
<dbReference type="GO" id="GO:0032040">
    <property type="term" value="C:small-subunit processome"/>
    <property type="evidence" value="ECO:0007669"/>
    <property type="project" value="InterPro"/>
</dbReference>
<dbReference type="AlphaFoldDB" id="A0A146KA22"/>
<reference evidence="6" key="1">
    <citation type="submission" date="2015-07" db="EMBL/GenBank/DDBJ databases">
        <title>Adaptation to a free-living lifestyle via gene acquisitions in the diplomonad Trepomonas sp. PC1.</title>
        <authorList>
            <person name="Xu F."/>
            <person name="Jerlstrom-Hultqvist J."/>
            <person name="Kolisko M."/>
            <person name="Simpson A.G.B."/>
            <person name="Roger A.J."/>
            <person name="Svard S.G."/>
            <person name="Andersson J.O."/>
        </authorList>
    </citation>
    <scope>NUCLEOTIDE SEQUENCE</scope>
    <source>
        <strain evidence="6">PC1</strain>
    </source>
</reference>
<dbReference type="SMART" id="SM00931">
    <property type="entry name" value="NOSIC"/>
    <property type="match status" value="1"/>
</dbReference>
<dbReference type="Pfam" id="PF01798">
    <property type="entry name" value="Nop"/>
    <property type="match status" value="1"/>
</dbReference>
<organism evidence="6">
    <name type="scientific">Trepomonas sp. PC1</name>
    <dbReference type="NCBI Taxonomy" id="1076344"/>
    <lineage>
        <taxon>Eukaryota</taxon>
        <taxon>Metamonada</taxon>
        <taxon>Diplomonadida</taxon>
        <taxon>Hexamitidae</taxon>
        <taxon>Hexamitinae</taxon>
        <taxon>Trepomonas</taxon>
    </lineage>
</organism>
<proteinExistence type="inferred from homology"/>
<name>A0A146KA22_9EUKA</name>
<dbReference type="GO" id="GO:0030515">
    <property type="term" value="F:snoRNA binding"/>
    <property type="evidence" value="ECO:0007669"/>
    <property type="project" value="InterPro"/>
</dbReference>
<comment type="subcellular location">
    <subcellularLocation>
        <location evidence="1">Nucleus</location>
        <location evidence="1">Nucleolus</location>
    </subcellularLocation>
</comment>
<dbReference type="SUPFAM" id="SSF89124">
    <property type="entry name" value="Nop domain"/>
    <property type="match status" value="1"/>
</dbReference>
<evidence type="ECO:0000256" key="2">
    <source>
        <dbReference type="ARBA" id="ARBA00009211"/>
    </source>
</evidence>